<dbReference type="AlphaFoldDB" id="A0A6P2CS93"/>
<feature type="transmembrane region" description="Helical" evidence="6">
    <location>
        <begin position="85"/>
        <end position="111"/>
    </location>
</feature>
<keyword evidence="8" id="KW-1185">Reference proteome</keyword>
<sequence>MSVAEELDKLKKMRDDRTITEEQYERAVAELDAERDEAQIRGRRRDRDDYDDEDREPRHPRRRDYDEEYEEELSPRELEKKSREWGLFLHLSLFAGHVIPFGGIIMPIIIWQTKKDELPKLDQHGKNAVNWIISSVLYLLICIPLAFVIVGIPLLIALGVLNIVFPIIAAVRANEGRVWRYPLSISFLS</sequence>
<evidence type="ECO:0000256" key="6">
    <source>
        <dbReference type="SAM" id="Phobius"/>
    </source>
</evidence>
<evidence type="ECO:0000313" key="7">
    <source>
        <dbReference type="EMBL" id="VTR91783.1"/>
    </source>
</evidence>
<protein>
    <recommendedName>
        <fullName evidence="9">SHOCT domain-containing protein</fullName>
    </recommendedName>
</protein>
<evidence type="ECO:0000313" key="8">
    <source>
        <dbReference type="Proteomes" id="UP000464178"/>
    </source>
</evidence>
<keyword evidence="2 6" id="KW-0812">Transmembrane</keyword>
<gene>
    <name evidence="7" type="ORF">SOIL9_59310</name>
</gene>
<keyword evidence="3 6" id="KW-1133">Transmembrane helix</keyword>
<feature type="transmembrane region" description="Helical" evidence="6">
    <location>
        <begin position="131"/>
        <end position="164"/>
    </location>
</feature>
<dbReference type="EMBL" id="LR593886">
    <property type="protein sequence ID" value="VTR91783.1"/>
    <property type="molecule type" value="Genomic_DNA"/>
</dbReference>
<comment type="subcellular location">
    <subcellularLocation>
        <location evidence="1">Membrane</location>
        <topology evidence="1">Multi-pass membrane protein</topology>
    </subcellularLocation>
</comment>
<dbReference type="Pfam" id="PF09685">
    <property type="entry name" value="MamF_MmsF"/>
    <property type="match status" value="1"/>
</dbReference>
<proteinExistence type="predicted"/>
<reference evidence="7 8" key="1">
    <citation type="submission" date="2019-05" db="EMBL/GenBank/DDBJ databases">
        <authorList>
            <consortium name="Science for Life Laboratories"/>
        </authorList>
    </citation>
    <scope>NUCLEOTIDE SEQUENCE [LARGE SCALE GENOMIC DNA]</scope>
    <source>
        <strain evidence="7">Soil9</strain>
    </source>
</reference>
<name>A0A6P2CS93_9BACT</name>
<accession>A0A6P2CS93</accession>
<evidence type="ECO:0000256" key="1">
    <source>
        <dbReference type="ARBA" id="ARBA00004141"/>
    </source>
</evidence>
<keyword evidence="4 6" id="KW-0472">Membrane</keyword>
<evidence type="ECO:0008006" key="9">
    <source>
        <dbReference type="Google" id="ProtNLM"/>
    </source>
</evidence>
<evidence type="ECO:0000256" key="2">
    <source>
        <dbReference type="ARBA" id="ARBA00022692"/>
    </source>
</evidence>
<dbReference type="RefSeq" id="WP_197909467.1">
    <property type="nucleotide sequence ID" value="NZ_LR593886.1"/>
</dbReference>
<dbReference type="KEGG" id="gms:SOIL9_59310"/>
<organism evidence="7 8">
    <name type="scientific">Gemmata massiliana</name>
    <dbReference type="NCBI Taxonomy" id="1210884"/>
    <lineage>
        <taxon>Bacteria</taxon>
        <taxon>Pseudomonadati</taxon>
        <taxon>Planctomycetota</taxon>
        <taxon>Planctomycetia</taxon>
        <taxon>Gemmatales</taxon>
        <taxon>Gemmataceae</taxon>
        <taxon>Gemmata</taxon>
    </lineage>
</organism>
<evidence type="ECO:0000256" key="3">
    <source>
        <dbReference type="ARBA" id="ARBA00022989"/>
    </source>
</evidence>
<feature type="compositionally biased region" description="Basic and acidic residues" evidence="5">
    <location>
        <begin position="36"/>
        <end position="48"/>
    </location>
</feature>
<evidence type="ECO:0000256" key="4">
    <source>
        <dbReference type="ARBA" id="ARBA00023136"/>
    </source>
</evidence>
<dbReference type="Proteomes" id="UP000464178">
    <property type="component" value="Chromosome"/>
</dbReference>
<evidence type="ECO:0000256" key="5">
    <source>
        <dbReference type="SAM" id="MobiDB-lite"/>
    </source>
</evidence>
<dbReference type="InterPro" id="IPR019109">
    <property type="entry name" value="MamF_MmsF"/>
</dbReference>
<feature type="region of interest" description="Disordered" evidence="5">
    <location>
        <begin position="30"/>
        <end position="75"/>
    </location>
</feature>